<dbReference type="EMBL" id="JAAPAO010001172">
    <property type="protein sequence ID" value="KAF4650829.1"/>
    <property type="molecule type" value="Genomic_DNA"/>
</dbReference>
<comment type="caution">
    <text evidence="2">The sequence shown here is derived from an EMBL/GenBank/DDBJ whole genome shotgun (WGS) entry which is preliminary data.</text>
</comment>
<reference evidence="2 3" key="1">
    <citation type="submission" date="2020-04" db="EMBL/GenBank/DDBJ databases">
        <title>Perkinsus chesapeaki whole genome sequence.</title>
        <authorList>
            <person name="Bogema D.R."/>
        </authorList>
    </citation>
    <scope>NUCLEOTIDE SEQUENCE [LARGE SCALE GENOMIC DNA]</scope>
    <source>
        <strain evidence="2">ATCC PRA-425</strain>
    </source>
</reference>
<gene>
    <name evidence="2" type="ORF">FOL47_000837</name>
</gene>
<name>A0A7J6KW56_PERCH</name>
<proteinExistence type="predicted"/>
<evidence type="ECO:0000256" key="1">
    <source>
        <dbReference type="SAM" id="MobiDB-lite"/>
    </source>
</evidence>
<evidence type="ECO:0000313" key="3">
    <source>
        <dbReference type="Proteomes" id="UP000591131"/>
    </source>
</evidence>
<dbReference type="Proteomes" id="UP000591131">
    <property type="component" value="Unassembled WGS sequence"/>
</dbReference>
<keyword evidence="3" id="KW-1185">Reference proteome</keyword>
<dbReference type="AlphaFoldDB" id="A0A7J6KW56"/>
<feature type="non-terminal residue" evidence="2">
    <location>
        <position position="1"/>
    </location>
</feature>
<feature type="region of interest" description="Disordered" evidence="1">
    <location>
        <begin position="1"/>
        <end position="43"/>
    </location>
</feature>
<sequence>FVAGGTEDEVRLERGDGVHPVSGFGNVKVGSDEPDQQRRHRGQVNGKTISLTEAGFVLHGFKYVHSDADYIHVNTSPAESRGGILKQKKGENWMTEMCQRRLERESA</sequence>
<feature type="compositionally biased region" description="Basic and acidic residues" evidence="1">
    <location>
        <begin position="8"/>
        <end position="17"/>
    </location>
</feature>
<evidence type="ECO:0000313" key="2">
    <source>
        <dbReference type="EMBL" id="KAF4650829.1"/>
    </source>
</evidence>
<accession>A0A7J6KW56</accession>
<protein>
    <submittedName>
        <fullName evidence="2">Uncharacterized protein</fullName>
    </submittedName>
</protein>
<organism evidence="2 3">
    <name type="scientific">Perkinsus chesapeaki</name>
    <name type="common">Clam parasite</name>
    <name type="synonym">Perkinsus andrewsi</name>
    <dbReference type="NCBI Taxonomy" id="330153"/>
    <lineage>
        <taxon>Eukaryota</taxon>
        <taxon>Sar</taxon>
        <taxon>Alveolata</taxon>
        <taxon>Perkinsozoa</taxon>
        <taxon>Perkinsea</taxon>
        <taxon>Perkinsida</taxon>
        <taxon>Perkinsidae</taxon>
        <taxon>Perkinsus</taxon>
    </lineage>
</organism>